<evidence type="ECO:0000313" key="6">
    <source>
        <dbReference type="EMBL" id="MDF8264306.1"/>
    </source>
</evidence>
<dbReference type="RefSeq" id="WP_275238972.1">
    <property type="nucleotide sequence ID" value="NZ_JARFJC010000031.1"/>
</dbReference>
<evidence type="ECO:0000259" key="5">
    <source>
        <dbReference type="Pfam" id="PF13649"/>
    </source>
</evidence>
<dbReference type="GO" id="GO:0008168">
    <property type="term" value="F:methyltransferase activity"/>
    <property type="evidence" value="ECO:0007669"/>
    <property type="project" value="UniProtKB-KW"/>
</dbReference>
<protein>
    <submittedName>
        <fullName evidence="6">Class I SAM-dependent methyltransferase</fullName>
    </submittedName>
</protein>
<dbReference type="Proteomes" id="UP001528912">
    <property type="component" value="Unassembled WGS sequence"/>
</dbReference>
<dbReference type="PANTHER" id="PTHR43464">
    <property type="entry name" value="METHYLTRANSFERASE"/>
    <property type="match status" value="1"/>
</dbReference>
<evidence type="ECO:0000256" key="1">
    <source>
        <dbReference type="ARBA" id="ARBA00022603"/>
    </source>
</evidence>
<name>A0ABT6C6G0_9MICO</name>
<proteinExistence type="predicted"/>
<accession>A0ABT6C6G0</accession>
<dbReference type="GO" id="GO:0032259">
    <property type="term" value="P:methylation"/>
    <property type="evidence" value="ECO:0007669"/>
    <property type="project" value="UniProtKB-KW"/>
</dbReference>
<organism evidence="6 7">
    <name type="scientific">Luteipulveratus flavus</name>
    <dbReference type="NCBI Taxonomy" id="3031728"/>
    <lineage>
        <taxon>Bacteria</taxon>
        <taxon>Bacillati</taxon>
        <taxon>Actinomycetota</taxon>
        <taxon>Actinomycetes</taxon>
        <taxon>Micrococcales</taxon>
        <taxon>Dermacoccaceae</taxon>
        <taxon>Luteipulveratus</taxon>
    </lineage>
</organism>
<keyword evidence="1 6" id="KW-0489">Methyltransferase</keyword>
<dbReference type="InterPro" id="IPR029063">
    <property type="entry name" value="SAM-dependent_MTases_sf"/>
</dbReference>
<dbReference type="SUPFAM" id="SSF53335">
    <property type="entry name" value="S-adenosyl-L-methionine-dependent methyltransferases"/>
    <property type="match status" value="1"/>
</dbReference>
<dbReference type="Gene3D" id="3.40.50.150">
    <property type="entry name" value="Vaccinia Virus protein VP39"/>
    <property type="match status" value="1"/>
</dbReference>
<dbReference type="Pfam" id="PF13649">
    <property type="entry name" value="Methyltransf_25"/>
    <property type="match status" value="1"/>
</dbReference>
<feature type="domain" description="Methyltransferase" evidence="5">
    <location>
        <begin position="70"/>
        <end position="160"/>
    </location>
</feature>
<dbReference type="EMBL" id="JAROAV010000027">
    <property type="protein sequence ID" value="MDF8264306.1"/>
    <property type="molecule type" value="Genomic_DNA"/>
</dbReference>
<feature type="region of interest" description="Disordered" evidence="4">
    <location>
        <begin position="204"/>
        <end position="225"/>
    </location>
</feature>
<keyword evidence="3" id="KW-0949">S-adenosyl-L-methionine</keyword>
<dbReference type="InterPro" id="IPR041698">
    <property type="entry name" value="Methyltransf_25"/>
</dbReference>
<sequence>MSAPRDWQTQADEWAAEATAAGRPNSWFERLYRAGRDGTVTMPWDRDSAHPVLMDWLAASGPGAGRAAVVGCGLGADAEHLAQRGFDVVAFDLSPAAVAEARRRHPGSPVEYVAADLLDPPDDWREGFDLVVEIYTVQAVPVSMRTAMTSAVSRLVAPGGTLLAVQVVRTPQDTGDGPPWPMSEEEMRAFAAAPGLVLTALDQCERPDRPGTPLWRAEVRRAPSS</sequence>
<comment type="caution">
    <text evidence="6">The sequence shown here is derived from an EMBL/GenBank/DDBJ whole genome shotgun (WGS) entry which is preliminary data.</text>
</comment>
<reference evidence="6 7" key="1">
    <citation type="submission" date="2023-03" db="EMBL/GenBank/DDBJ databases">
        <title>YIM 133296 draft genome.</title>
        <authorList>
            <person name="Xiong L."/>
        </authorList>
    </citation>
    <scope>NUCLEOTIDE SEQUENCE [LARGE SCALE GENOMIC DNA]</scope>
    <source>
        <strain evidence="6 7">YIM 133296</strain>
    </source>
</reference>
<gene>
    <name evidence="6" type="ORF">P4R38_08640</name>
</gene>
<keyword evidence="2" id="KW-0808">Transferase</keyword>
<evidence type="ECO:0000256" key="4">
    <source>
        <dbReference type="SAM" id="MobiDB-lite"/>
    </source>
</evidence>
<evidence type="ECO:0000256" key="3">
    <source>
        <dbReference type="ARBA" id="ARBA00022691"/>
    </source>
</evidence>
<dbReference type="PANTHER" id="PTHR43464:SF19">
    <property type="entry name" value="UBIQUINONE BIOSYNTHESIS O-METHYLTRANSFERASE, MITOCHONDRIAL"/>
    <property type="match status" value="1"/>
</dbReference>
<evidence type="ECO:0000313" key="7">
    <source>
        <dbReference type="Proteomes" id="UP001528912"/>
    </source>
</evidence>
<keyword evidence="7" id="KW-1185">Reference proteome</keyword>
<dbReference type="CDD" id="cd02440">
    <property type="entry name" value="AdoMet_MTases"/>
    <property type="match status" value="1"/>
</dbReference>
<evidence type="ECO:0000256" key="2">
    <source>
        <dbReference type="ARBA" id="ARBA00022679"/>
    </source>
</evidence>